<dbReference type="OrthoDB" id="10019906at2759"/>
<dbReference type="Pfam" id="PF05510">
    <property type="entry name" value="Sarcoglycan_2"/>
    <property type="match status" value="1"/>
</dbReference>
<dbReference type="AlphaFoldDB" id="A0A2S2QI50"/>
<gene>
    <name evidence="5" type="primary">Sgce</name>
    <name evidence="5" type="ORF">g.177828</name>
</gene>
<protein>
    <submittedName>
        <fullName evidence="5">Epsilon-sarcoglycan</fullName>
    </submittedName>
</protein>
<evidence type="ECO:0000313" key="5">
    <source>
        <dbReference type="EMBL" id="MBY77391.1"/>
    </source>
</evidence>
<dbReference type="PANTHER" id="PTHR10132">
    <property type="entry name" value="ALPHA-/EPSILON-SARCOGLYCAN FAMILY MEMBER"/>
    <property type="match status" value="1"/>
</dbReference>
<dbReference type="InterPro" id="IPR008908">
    <property type="entry name" value="Sarcoglycan_alpha/epsilon"/>
</dbReference>
<feature type="domain" description="Sarcoglycan alpha/epsilon second" evidence="4">
    <location>
        <begin position="133"/>
        <end position="256"/>
    </location>
</feature>
<dbReference type="GO" id="GO:0016012">
    <property type="term" value="C:sarcoglycan complex"/>
    <property type="evidence" value="ECO:0007669"/>
    <property type="project" value="InterPro"/>
</dbReference>
<dbReference type="InterPro" id="IPR048346">
    <property type="entry name" value="Sarcoglycan_N"/>
</dbReference>
<keyword evidence="1" id="KW-1133">Transmembrane helix</keyword>
<feature type="domain" description="Sarcoglycan alpha/epsilon N-terminal" evidence="3">
    <location>
        <begin position="34"/>
        <end position="123"/>
    </location>
</feature>
<evidence type="ECO:0000259" key="4">
    <source>
        <dbReference type="Pfam" id="PF20989"/>
    </source>
</evidence>
<accession>A0A2S2QI50</accession>
<sequence>MGRCSTAVVLPSVFVVCILTALIRDVESTTVNKNVNETEMFYYEIRPEQFNWTNDVETNFVYTPSLQNYPDLLHWIHYKFNTKNRHGYLYGTPPADSSERLIQLDIIGLNKKTYQTARQVIQLNILEKTESATNEIRFKINNLNVEDMFQEEHIPNLLNIFRQYLWVDSKQNLYVTFLASASDLGQRLPLDPNDTEGVVVNLGSHSNFSTILYDLEKEISPLQKMNKCPKDFKRTSVERFFRANGFNLDWCSFKLVQLKILNKNHTKNEKNETSSTNHENKWELMESLQYNSQSKYAATNTFNVAIIIIIVFVIGIVLSIMVFRFYTQTIFFL</sequence>
<proteinExistence type="predicted"/>
<keyword evidence="2" id="KW-0732">Signal</keyword>
<dbReference type="SUPFAM" id="SSF49313">
    <property type="entry name" value="Cadherin-like"/>
    <property type="match status" value="1"/>
</dbReference>
<organism evidence="5">
    <name type="scientific">Sipha flava</name>
    <name type="common">yellow sugarcane aphid</name>
    <dbReference type="NCBI Taxonomy" id="143950"/>
    <lineage>
        <taxon>Eukaryota</taxon>
        <taxon>Metazoa</taxon>
        <taxon>Ecdysozoa</taxon>
        <taxon>Arthropoda</taxon>
        <taxon>Hexapoda</taxon>
        <taxon>Insecta</taxon>
        <taxon>Pterygota</taxon>
        <taxon>Neoptera</taxon>
        <taxon>Paraneoptera</taxon>
        <taxon>Hemiptera</taxon>
        <taxon>Sternorrhyncha</taxon>
        <taxon>Aphidomorpha</taxon>
        <taxon>Aphidoidea</taxon>
        <taxon>Aphididae</taxon>
        <taxon>Sipha</taxon>
    </lineage>
</organism>
<feature type="signal peptide" evidence="2">
    <location>
        <begin position="1"/>
        <end position="28"/>
    </location>
</feature>
<dbReference type="InterPro" id="IPR048347">
    <property type="entry name" value="Sarcoglycan_C"/>
</dbReference>
<dbReference type="Pfam" id="PF20989">
    <property type="entry name" value="Sarcoglycan_2_C"/>
    <property type="match status" value="1"/>
</dbReference>
<keyword evidence="1" id="KW-0472">Membrane</keyword>
<keyword evidence="1" id="KW-0812">Transmembrane</keyword>
<name>A0A2S2QI50_9HEMI</name>
<dbReference type="InterPro" id="IPR015919">
    <property type="entry name" value="Cadherin-like_sf"/>
</dbReference>
<evidence type="ECO:0000259" key="3">
    <source>
        <dbReference type="Pfam" id="PF05510"/>
    </source>
</evidence>
<reference evidence="5" key="1">
    <citation type="submission" date="2018-04" db="EMBL/GenBank/DDBJ databases">
        <title>Transcriptome assembly of Sipha flava.</title>
        <authorList>
            <person name="Scully E.D."/>
            <person name="Geib S.M."/>
            <person name="Palmer N.A."/>
            <person name="Koch K."/>
            <person name="Bradshaw J."/>
            <person name="Heng-Moss T."/>
            <person name="Sarath G."/>
        </authorList>
    </citation>
    <scope>NUCLEOTIDE SEQUENCE</scope>
</reference>
<dbReference type="PANTHER" id="PTHR10132:SF14">
    <property type="entry name" value="SARCOGLYCAN ALPHA, ISOFORM C"/>
    <property type="match status" value="1"/>
</dbReference>
<feature type="transmembrane region" description="Helical" evidence="1">
    <location>
        <begin position="302"/>
        <end position="326"/>
    </location>
</feature>
<dbReference type="EMBL" id="GGMS01008188">
    <property type="protein sequence ID" value="MBY77391.1"/>
    <property type="molecule type" value="Transcribed_RNA"/>
</dbReference>
<evidence type="ECO:0000256" key="2">
    <source>
        <dbReference type="SAM" id="SignalP"/>
    </source>
</evidence>
<feature type="chain" id="PRO_5015670629" evidence="2">
    <location>
        <begin position="29"/>
        <end position="333"/>
    </location>
</feature>
<evidence type="ECO:0000256" key="1">
    <source>
        <dbReference type="SAM" id="Phobius"/>
    </source>
</evidence>
<dbReference type="GO" id="GO:0005509">
    <property type="term" value="F:calcium ion binding"/>
    <property type="evidence" value="ECO:0007669"/>
    <property type="project" value="InterPro"/>
</dbReference>